<comment type="caution">
    <text evidence="2">The sequence shown here is derived from an EMBL/GenBank/DDBJ whole genome shotgun (WGS) entry which is preliminary data.</text>
</comment>
<evidence type="ECO:0000313" key="3">
    <source>
        <dbReference type="Proteomes" id="UP001165122"/>
    </source>
</evidence>
<gene>
    <name evidence="2" type="ORF">TrLO_g11983</name>
</gene>
<dbReference type="OrthoDB" id="5985073at2759"/>
<feature type="chain" id="PRO_5040833261" evidence="1">
    <location>
        <begin position="16"/>
        <end position="437"/>
    </location>
</feature>
<keyword evidence="3" id="KW-1185">Reference proteome</keyword>
<dbReference type="PANTHER" id="PTHR35560">
    <property type="entry name" value="BLL0132 PROTEIN"/>
    <property type="match status" value="1"/>
</dbReference>
<dbReference type="Gene3D" id="3.40.50.1820">
    <property type="entry name" value="alpha/beta hydrolase"/>
    <property type="match status" value="1"/>
</dbReference>
<reference evidence="3" key="1">
    <citation type="journal article" date="2023" name="Commun. Biol.">
        <title>Genome analysis of Parmales, the sister group of diatoms, reveals the evolutionary specialization of diatoms from phago-mixotrophs to photoautotrophs.</title>
        <authorList>
            <person name="Ban H."/>
            <person name="Sato S."/>
            <person name="Yoshikawa S."/>
            <person name="Yamada K."/>
            <person name="Nakamura Y."/>
            <person name="Ichinomiya M."/>
            <person name="Sato N."/>
            <person name="Blanc-Mathieu R."/>
            <person name="Endo H."/>
            <person name="Kuwata A."/>
            <person name="Ogata H."/>
        </authorList>
    </citation>
    <scope>NUCLEOTIDE SEQUENCE [LARGE SCALE GENOMIC DNA]</scope>
    <source>
        <strain evidence="3">NIES 3700</strain>
    </source>
</reference>
<feature type="signal peptide" evidence="1">
    <location>
        <begin position="1"/>
        <end position="15"/>
    </location>
</feature>
<evidence type="ECO:0000256" key="1">
    <source>
        <dbReference type="SAM" id="SignalP"/>
    </source>
</evidence>
<organism evidence="2 3">
    <name type="scientific">Triparma laevis f. longispina</name>
    <dbReference type="NCBI Taxonomy" id="1714387"/>
    <lineage>
        <taxon>Eukaryota</taxon>
        <taxon>Sar</taxon>
        <taxon>Stramenopiles</taxon>
        <taxon>Ochrophyta</taxon>
        <taxon>Bolidophyceae</taxon>
        <taxon>Parmales</taxon>
        <taxon>Triparmaceae</taxon>
        <taxon>Triparma</taxon>
    </lineage>
</organism>
<name>A0A9W7FA18_9STRA</name>
<dbReference type="SUPFAM" id="SSF53474">
    <property type="entry name" value="alpha/beta-Hydrolases"/>
    <property type="match status" value="1"/>
</dbReference>
<accession>A0A9W7FA18</accession>
<dbReference type="InterPro" id="IPR029058">
    <property type="entry name" value="AB_hydrolase_fold"/>
</dbReference>
<proteinExistence type="predicted"/>
<keyword evidence="1" id="KW-0732">Signal</keyword>
<dbReference type="AlphaFoldDB" id="A0A9W7FA18"/>
<dbReference type="EMBL" id="BRXW01000098">
    <property type="protein sequence ID" value="GMI06259.1"/>
    <property type="molecule type" value="Genomic_DNA"/>
</dbReference>
<sequence length="437" mass="47204">MRSISFALTLGLATSSTFWPPSDELEDESACTDIGIDGSLSEYRFSLAMPNTYENDYSDTIFHPLFASSSLSGDATDDSVTSAVVFIHGLAGDANTYFCDGLDISPEGVLVISPWFGDAQVTADDWGGWGGSTNSTLSSADVLSTYWTSSNWVKGGDASPGDVTPSRYTTSFDVIDVLIQQLSDLKSSGNFKNLERVTVNGFSAGAQLASRWSIFSKYASNNEDLDLDFEVRTIVADGSSYVYLDETRPNDSCTTLEDTGKTHTCSSFSTPDVDSCSSYNEWKYGLDFSDLSANVYLEPFAADPNLLTSQISTYVNNPKIYFLFGDSDVCNCNYEGYSNPQVSATCYPSGTSCSPNDFGGSLNGVQCCDTYPDTGSSNALAVGCEEMLQGSNRLQRGINYMAHIKELGGNFTWGFFEGGHSNAAFYAGDEFSAWAFE</sequence>
<evidence type="ECO:0000313" key="2">
    <source>
        <dbReference type="EMBL" id="GMI06259.1"/>
    </source>
</evidence>
<dbReference type="Proteomes" id="UP001165122">
    <property type="component" value="Unassembled WGS sequence"/>
</dbReference>
<protein>
    <submittedName>
        <fullName evidence="2">Uncharacterized protein</fullName>
    </submittedName>
</protein>
<dbReference type="PANTHER" id="PTHR35560:SF3">
    <property type="entry name" value="PEPTIDASE S9 PROLYL OLIGOPEPTIDASE CATALYTIC DOMAIN-CONTAINING PROTEIN"/>
    <property type="match status" value="1"/>
</dbReference>